<keyword evidence="1" id="KW-0472">Membrane</keyword>
<dbReference type="Proteomes" id="UP000027059">
    <property type="component" value="Chromosome"/>
</dbReference>
<organism evidence="3 4">
    <name type="scientific">Leptospirillum ferriphilum YSK</name>
    <dbReference type="NCBI Taxonomy" id="1441628"/>
    <lineage>
        <taxon>Bacteria</taxon>
        <taxon>Pseudomonadati</taxon>
        <taxon>Nitrospirota</taxon>
        <taxon>Nitrospiria</taxon>
        <taxon>Nitrospirales</taxon>
        <taxon>Nitrospiraceae</taxon>
        <taxon>Leptospirillum</taxon>
    </lineage>
</organism>
<name>A0A059XS33_9BACT</name>
<dbReference type="InterPro" id="IPR007172">
    <property type="entry name" value="DUF374"/>
</dbReference>
<evidence type="ECO:0000313" key="4">
    <source>
        <dbReference type="Proteomes" id="UP000027059"/>
    </source>
</evidence>
<dbReference type="CDD" id="cd07983">
    <property type="entry name" value="LPLAT_DUF374-like"/>
    <property type="match status" value="1"/>
</dbReference>
<evidence type="ECO:0000313" key="3">
    <source>
        <dbReference type="EMBL" id="AIA31399.1"/>
    </source>
</evidence>
<accession>A0A059XS33</accession>
<proteinExistence type="predicted"/>
<protein>
    <recommendedName>
        <fullName evidence="2">DUF374 domain-containing protein</fullName>
    </recommendedName>
</protein>
<gene>
    <name evidence="3" type="ORF">Y981_01055</name>
</gene>
<dbReference type="AlphaFoldDB" id="A0A059XS33"/>
<keyword evidence="1" id="KW-0812">Transmembrane</keyword>
<reference evidence="3 4" key="2">
    <citation type="journal article" date="2015" name="Biomed. Res. Int.">
        <title>Effects of Arsenite Resistance on the Growth and Functional Gene Expression of Leptospirillum ferriphilum and Acidithiobacillus thiooxidans in Pure Culture and Coculture.</title>
        <authorList>
            <person name="Jiang H."/>
            <person name="Liang Y."/>
            <person name="Yin H."/>
            <person name="Xiao Y."/>
            <person name="Guo X."/>
            <person name="Xu Y."/>
            <person name="Hu Q."/>
            <person name="Liu H."/>
            <person name="Liu X."/>
        </authorList>
    </citation>
    <scope>NUCLEOTIDE SEQUENCE [LARGE SCALE GENOMIC DNA]</scope>
    <source>
        <strain evidence="3 4">YSK</strain>
    </source>
</reference>
<sequence>MKQSHRKRTSDAGKQEQKRSFGDLLFLLVTAPVTGLIGFSFILLLRSTIRFQTTGFSHFSKRKASRKNLVVCLWHNQLLFMPFMWSGRWGGAHAIVSRSRDGERIAAILRFFGIGTIRGSSTRGGTSVLRQVLAMTKAQESSFFVTPDGPTGPPFKVKDGAAFLAYNPEVPVYCMSVMYGRCRILGSWDRFLLPMPFSKAYFVCSPPLYLGRSKEYSVRSLEVEKGLHIVNEVAMALSLSRIRPEEADAILEKRFGESIREEFLTVRFSCGTEEQKGRKDS</sequence>
<keyword evidence="4" id="KW-1185">Reference proteome</keyword>
<reference evidence="4" key="1">
    <citation type="submission" date="2014-02" db="EMBL/GenBank/DDBJ databases">
        <title>Complete genome sequence and comparative genomic analysis of the nitrogen-fixing bacterium Leptospirillum ferriphilum YSK.</title>
        <authorList>
            <person name="Guo X."/>
            <person name="Yin H."/>
            <person name="Liang Y."/>
            <person name="Hu Q."/>
            <person name="Ma L."/>
            <person name="Xiao Y."/>
            <person name="Zhang X."/>
            <person name="Qiu G."/>
            <person name="Liu X."/>
        </authorList>
    </citation>
    <scope>NUCLEOTIDE SEQUENCE [LARGE SCALE GENOMIC DNA]</scope>
    <source>
        <strain evidence="4">YSK</strain>
    </source>
</reference>
<evidence type="ECO:0000256" key="1">
    <source>
        <dbReference type="SAM" id="Phobius"/>
    </source>
</evidence>
<evidence type="ECO:0000259" key="2">
    <source>
        <dbReference type="Pfam" id="PF04028"/>
    </source>
</evidence>
<feature type="domain" description="DUF374" evidence="2">
    <location>
        <begin position="88"/>
        <end position="153"/>
    </location>
</feature>
<dbReference type="HOGENOM" id="CLU_086327_1_0_0"/>
<dbReference type="EMBL" id="CP007243">
    <property type="protein sequence ID" value="AIA31399.1"/>
    <property type="molecule type" value="Genomic_DNA"/>
</dbReference>
<feature type="transmembrane region" description="Helical" evidence="1">
    <location>
        <begin position="21"/>
        <end position="45"/>
    </location>
</feature>
<keyword evidence="1" id="KW-1133">Transmembrane helix</keyword>
<dbReference type="KEGG" id="lfp:Y981_01055"/>
<dbReference type="Pfam" id="PF04028">
    <property type="entry name" value="DUF374"/>
    <property type="match status" value="1"/>
</dbReference>